<name>A0ABY3PJJ7_9CYAN</name>
<dbReference type="InterPro" id="IPR020802">
    <property type="entry name" value="TesA-like"/>
</dbReference>
<dbReference type="InterPro" id="IPR029058">
    <property type="entry name" value="AB_hydrolase_fold"/>
</dbReference>
<evidence type="ECO:0000259" key="3">
    <source>
        <dbReference type="SMART" id="SM00824"/>
    </source>
</evidence>
<dbReference type="EMBL" id="CP063845">
    <property type="protein sequence ID" value="UFP93835.1"/>
    <property type="molecule type" value="Genomic_DNA"/>
</dbReference>
<sequence length="252" mass="27981">MAVSSKWVVFPRPNPRARLRLFCFPYAGGAAHVFRNWPSRLPESLEVGALELPGHGGRLAEAPFTELPPLVRAAAAALAPYQDRPVALFGHSMGALIAFELARMLKREHNLAPVHLFVSARRAPQMATDADAVQLHRLPAQELIERLRRLNGTPRAALADAELMELLLPTLRADFAVCETYRYTSETLLPCPITVFGGLQDPEVSLSELEGWREQTKAAFARYLLPGDHFFLHTSQILLLQALQQQLHEAGL</sequence>
<protein>
    <submittedName>
        <fullName evidence="4">Thioesterase</fullName>
    </submittedName>
</protein>
<evidence type="ECO:0000313" key="5">
    <source>
        <dbReference type="Proteomes" id="UP001054846"/>
    </source>
</evidence>
<dbReference type="SUPFAM" id="SSF53474">
    <property type="entry name" value="alpha/beta-Hydrolases"/>
    <property type="match status" value="1"/>
</dbReference>
<dbReference type="RefSeq" id="WP_230840889.1">
    <property type="nucleotide sequence ID" value="NZ_CP063845.1"/>
</dbReference>
<gene>
    <name evidence="4" type="ORF">ISF26_18965</name>
</gene>
<proteinExistence type="inferred from homology"/>
<evidence type="ECO:0000313" key="4">
    <source>
        <dbReference type="EMBL" id="UFP93835.1"/>
    </source>
</evidence>
<organism evidence="4 5">
    <name type="scientific">Gloeobacter morelensis MG652769</name>
    <dbReference type="NCBI Taxonomy" id="2781736"/>
    <lineage>
        <taxon>Bacteria</taxon>
        <taxon>Bacillati</taxon>
        <taxon>Cyanobacteriota</taxon>
        <taxon>Cyanophyceae</taxon>
        <taxon>Gloeobacterales</taxon>
        <taxon>Gloeobacteraceae</taxon>
        <taxon>Gloeobacter</taxon>
        <taxon>Gloeobacter morelensis</taxon>
    </lineage>
</organism>
<evidence type="ECO:0000256" key="2">
    <source>
        <dbReference type="ARBA" id="ARBA00022801"/>
    </source>
</evidence>
<dbReference type="Gene3D" id="3.40.50.1820">
    <property type="entry name" value="alpha/beta hydrolase"/>
    <property type="match status" value="1"/>
</dbReference>
<dbReference type="InterPro" id="IPR001031">
    <property type="entry name" value="Thioesterase"/>
</dbReference>
<dbReference type="InterPro" id="IPR012223">
    <property type="entry name" value="TEII"/>
</dbReference>
<evidence type="ECO:0000256" key="1">
    <source>
        <dbReference type="ARBA" id="ARBA00007169"/>
    </source>
</evidence>
<keyword evidence="5" id="KW-1185">Reference proteome</keyword>
<dbReference type="PANTHER" id="PTHR11487">
    <property type="entry name" value="THIOESTERASE"/>
    <property type="match status" value="1"/>
</dbReference>
<keyword evidence="2" id="KW-0378">Hydrolase</keyword>
<accession>A0ABY3PJJ7</accession>
<comment type="similarity">
    <text evidence="1">Belongs to the thioesterase family.</text>
</comment>
<dbReference type="PANTHER" id="PTHR11487:SF0">
    <property type="entry name" value="S-ACYL FATTY ACID SYNTHASE THIOESTERASE, MEDIUM CHAIN"/>
    <property type="match status" value="1"/>
</dbReference>
<feature type="domain" description="Thioesterase TesA-like" evidence="3">
    <location>
        <begin position="22"/>
        <end position="247"/>
    </location>
</feature>
<dbReference type="SMART" id="SM00824">
    <property type="entry name" value="PKS_TE"/>
    <property type="match status" value="1"/>
</dbReference>
<dbReference type="Proteomes" id="UP001054846">
    <property type="component" value="Chromosome"/>
</dbReference>
<dbReference type="Pfam" id="PF00975">
    <property type="entry name" value="Thioesterase"/>
    <property type="match status" value="1"/>
</dbReference>
<reference evidence="4 5" key="1">
    <citation type="journal article" date="2021" name="Genome Biol. Evol.">
        <title>Complete Genome Sequencing of a Novel Gloeobacter Species from a Waterfall Cave in Mexico.</title>
        <authorList>
            <person name="Saw J.H."/>
            <person name="Cardona T."/>
            <person name="Montejano G."/>
        </authorList>
    </citation>
    <scope>NUCLEOTIDE SEQUENCE [LARGE SCALE GENOMIC DNA]</scope>
    <source>
        <strain evidence="4">MG652769</strain>
    </source>
</reference>